<dbReference type="PANTHER" id="PTHR45814:SF2">
    <property type="entry name" value="HISTONE-LYSINE N-METHYLTRANSFERASE SETD1"/>
    <property type="match status" value="1"/>
</dbReference>
<comment type="catalytic activity">
    <reaction evidence="12">
        <text>N(6)-methyl-L-lysyl(4)-[histone H3] + S-adenosyl-L-methionine = N(6),N(6)-dimethyl-L-lysyl(4)-[histone H3] + S-adenosyl-L-homocysteine + H(+)</text>
        <dbReference type="Rhea" id="RHEA:60268"/>
        <dbReference type="Rhea" id="RHEA-COMP:15540"/>
        <dbReference type="Rhea" id="RHEA-COMP:15543"/>
        <dbReference type="ChEBI" id="CHEBI:15378"/>
        <dbReference type="ChEBI" id="CHEBI:57856"/>
        <dbReference type="ChEBI" id="CHEBI:59789"/>
        <dbReference type="ChEBI" id="CHEBI:61929"/>
        <dbReference type="ChEBI" id="CHEBI:61976"/>
    </reaction>
</comment>
<dbReference type="SUPFAM" id="SSF82199">
    <property type="entry name" value="SET domain"/>
    <property type="match status" value="1"/>
</dbReference>
<evidence type="ECO:0000256" key="4">
    <source>
        <dbReference type="ARBA" id="ARBA00015839"/>
    </source>
</evidence>
<dbReference type="InterPro" id="IPR012677">
    <property type="entry name" value="Nucleotide-bd_a/b_plait_sf"/>
</dbReference>
<reference evidence="18 19" key="1">
    <citation type="journal article" date="2019" name="Front. Genet.">
        <title>Whole-Genome Sequencing of the Opportunistic Yeast Pathogen Candida inconspicua Uncovers Its Hybrid Origin.</title>
        <authorList>
            <person name="Mixao V."/>
            <person name="Hansen A.P."/>
            <person name="Saus E."/>
            <person name="Boekhout T."/>
            <person name="Lass-Florl C."/>
            <person name="Gabaldon T."/>
        </authorList>
    </citation>
    <scope>NUCLEOTIDE SEQUENCE [LARGE SCALE GENOMIC DNA]</scope>
    <source>
        <strain evidence="18 19">CBS 180</strain>
    </source>
</reference>
<dbReference type="EC" id="2.1.1.354" evidence="3 14"/>
<feature type="compositionally biased region" description="Acidic residues" evidence="15">
    <location>
        <begin position="614"/>
        <end position="628"/>
    </location>
</feature>
<evidence type="ECO:0000256" key="13">
    <source>
        <dbReference type="ARBA" id="ARBA00049129"/>
    </source>
</evidence>
<dbReference type="SMART" id="SM00317">
    <property type="entry name" value="SET"/>
    <property type="match status" value="1"/>
</dbReference>
<feature type="domain" description="SET" evidence="16">
    <location>
        <begin position="878"/>
        <end position="995"/>
    </location>
</feature>
<dbReference type="STRING" id="52247.A0A4T0X1C1"/>
<keyword evidence="7 14" id="KW-0808">Transferase</keyword>
<dbReference type="PIRSF" id="PIRSF037104">
    <property type="entry name" value="Histone_H3-K4_mtfrase_Set1_fun"/>
    <property type="match status" value="1"/>
</dbReference>
<keyword evidence="10 14" id="KW-0539">Nucleus</keyword>
<dbReference type="OrthoDB" id="308383at2759"/>
<keyword evidence="5 14" id="KW-0158">Chromosome</keyword>
<evidence type="ECO:0000256" key="3">
    <source>
        <dbReference type="ARBA" id="ARBA00012182"/>
    </source>
</evidence>
<feature type="region of interest" description="Disordered" evidence="15">
    <location>
        <begin position="1"/>
        <end position="36"/>
    </location>
</feature>
<comment type="subunit">
    <text evidence="14">Component of the COMPASS (Set1C) complex.</text>
</comment>
<dbReference type="InterPro" id="IPR000504">
    <property type="entry name" value="RRM_dom"/>
</dbReference>
<dbReference type="Pfam" id="PF00076">
    <property type="entry name" value="RRM_1"/>
    <property type="match status" value="1"/>
</dbReference>
<dbReference type="PROSITE" id="PS50280">
    <property type="entry name" value="SET"/>
    <property type="match status" value="1"/>
</dbReference>
<evidence type="ECO:0000256" key="11">
    <source>
        <dbReference type="ARBA" id="ARBA00047571"/>
    </source>
</evidence>
<dbReference type="GO" id="GO:0140999">
    <property type="term" value="F:histone H3K4 trimethyltransferase activity"/>
    <property type="evidence" value="ECO:0007669"/>
    <property type="project" value="UniProtKB-EC"/>
</dbReference>
<dbReference type="AlphaFoldDB" id="A0A4T0X1C1"/>
<dbReference type="Pfam" id="PF11767">
    <property type="entry name" value="SET_assoc"/>
    <property type="match status" value="1"/>
</dbReference>
<dbReference type="Proteomes" id="UP000307173">
    <property type="component" value="Unassembled WGS sequence"/>
</dbReference>
<dbReference type="GO" id="GO:0032259">
    <property type="term" value="P:methylation"/>
    <property type="evidence" value="ECO:0007669"/>
    <property type="project" value="UniProtKB-KW"/>
</dbReference>
<name>A0A4T0X1C1_9ASCO</name>
<evidence type="ECO:0000256" key="15">
    <source>
        <dbReference type="SAM" id="MobiDB-lite"/>
    </source>
</evidence>
<proteinExistence type="predicted"/>
<feature type="domain" description="Post-SET" evidence="17">
    <location>
        <begin position="1004"/>
        <end position="1020"/>
    </location>
</feature>
<feature type="compositionally biased region" description="Basic and acidic residues" evidence="15">
    <location>
        <begin position="355"/>
        <end position="372"/>
    </location>
</feature>
<feature type="compositionally biased region" description="Basic and acidic residues" evidence="15">
    <location>
        <begin position="630"/>
        <end position="648"/>
    </location>
</feature>
<dbReference type="GO" id="GO:0005694">
    <property type="term" value="C:chromosome"/>
    <property type="evidence" value="ECO:0007669"/>
    <property type="project" value="UniProtKB-SubCell"/>
</dbReference>
<dbReference type="Pfam" id="PF00856">
    <property type="entry name" value="SET"/>
    <property type="match status" value="1"/>
</dbReference>
<evidence type="ECO:0000256" key="7">
    <source>
        <dbReference type="ARBA" id="ARBA00022679"/>
    </source>
</evidence>
<sequence length="1020" mass="117671">MAYRGHHSNTNSDMYNYSANDDYRSRPPSNRNSYQQQHSNMYHQTVPGHHNHHRQPHQQEQEYYEYYDKYGSFPSSYPSTTYPSYNKSYSRKQSHYEEFHNNKPTHLSNYYDNRPETSIQQYEVSRSSVSTMQKREPSSVSATKPIVKSYKINNTSQTNLVSQIPNATTPPVAIESFKTTSIKDVGNSSEKKKQLTEKVAIPLSDIMQDPRNVNPQQYAKLKAKSFAYTPKKLYIPTYKFDKHSLGDKPSNEIVIWNLHSTTPAVLVKNTLSQYGKILDIKMIDDHLTAVPLGMCIVTFDGNFDEAHATALKVIDECNKKLLIQGRYIRCGLNVKNKLYNEIYEKSVSARKERLEKQKAEEKKRKEEQEKAAVAKSATTMKTPRPIVSIPSSTPKGPVGKKTVNMHDKHILPFSAFSLNYRIRKIINYRPYIFIADKFYPAAYVNSDKLGRFLSNYRVSSIIHQHGGFYIVFDDVDEAMKCFDEMDGKKIHTFVILMSVYIPDKFLDETRIGKSGARKAAKKQIESELIAYLFKDVREKIIGPMVVEHLHHPDIKELAMKAKEKKDIERREKQKDQPVTVKRIDLDVFKKLGLVKSRKSFVPVTHSLNKSTESASEDESESEESDFEVETANKRKVDLSEPNSKKSKFDDDEEENERESDIDVNKENIGTFKEATLDEIPVKHNVYDDFKPSTKLPGPVFTEIPFTPTLANLKASIFTDEDFDILKSLCKDVVLDQAVKKKSIEFWAWEHEEFLKNESILKENEDDDGEEAEEFDFKDEVLMNCELRNTSGCFKTEGYHKISDRFKREYLIHRRKLTNLNPVKQEDDDEINATIHNKIQSSRVNRANTRRFAADISAQKQIIGETDLLDLNQLNKRKKPVQFARSAIHNWGLYALEPINSGEMIIEYVGERIRQQIAELREKKYLRSGIGSSYLFRVDENTVIDASKKGGIARFINHCCEPSCTAKIIKVDGSKRIVIYALRDIKKNEELTYDYKFERETNDEERIVCLCGAPGCKGYLN</sequence>
<dbReference type="EMBL" id="SELW01000405">
    <property type="protein sequence ID" value="TID28343.1"/>
    <property type="molecule type" value="Genomic_DNA"/>
</dbReference>
<evidence type="ECO:0000256" key="1">
    <source>
        <dbReference type="ARBA" id="ARBA00004123"/>
    </source>
</evidence>
<evidence type="ECO:0000256" key="6">
    <source>
        <dbReference type="ARBA" id="ARBA00022603"/>
    </source>
</evidence>
<keyword evidence="8 14" id="KW-0949">S-adenosyl-L-methionine</keyword>
<evidence type="ECO:0000256" key="2">
    <source>
        <dbReference type="ARBA" id="ARBA00004286"/>
    </source>
</evidence>
<keyword evidence="9 14" id="KW-0156">Chromatin regulator</keyword>
<dbReference type="SUPFAM" id="SSF54928">
    <property type="entry name" value="RNA-binding domain, RBD"/>
    <property type="match status" value="1"/>
</dbReference>
<dbReference type="PANTHER" id="PTHR45814">
    <property type="entry name" value="HISTONE-LYSINE N-METHYLTRANSFERASE SETD1"/>
    <property type="match status" value="1"/>
</dbReference>
<evidence type="ECO:0000256" key="8">
    <source>
        <dbReference type="ARBA" id="ARBA00022691"/>
    </source>
</evidence>
<organism evidence="18 19">
    <name type="scientific">Pichia inconspicua</name>
    <dbReference type="NCBI Taxonomy" id="52247"/>
    <lineage>
        <taxon>Eukaryota</taxon>
        <taxon>Fungi</taxon>
        <taxon>Dikarya</taxon>
        <taxon>Ascomycota</taxon>
        <taxon>Saccharomycotina</taxon>
        <taxon>Pichiomycetes</taxon>
        <taxon>Pichiales</taxon>
        <taxon>Pichiaceae</taxon>
        <taxon>Pichia</taxon>
    </lineage>
</organism>
<feature type="region of interest" description="Disordered" evidence="15">
    <location>
        <begin position="355"/>
        <end position="375"/>
    </location>
</feature>
<dbReference type="Gene3D" id="3.30.70.330">
    <property type="match status" value="1"/>
</dbReference>
<dbReference type="InterPro" id="IPR017111">
    <property type="entry name" value="Set1_fungi"/>
</dbReference>
<dbReference type="InterPro" id="IPR035979">
    <property type="entry name" value="RBD_domain_sf"/>
</dbReference>
<evidence type="ECO:0000256" key="14">
    <source>
        <dbReference type="PIRNR" id="PIRNR037104"/>
    </source>
</evidence>
<keyword evidence="19" id="KW-1185">Reference proteome</keyword>
<dbReference type="InterPro" id="IPR046341">
    <property type="entry name" value="SET_dom_sf"/>
</dbReference>
<feature type="compositionally biased region" description="Polar residues" evidence="15">
    <location>
        <begin position="8"/>
        <end position="19"/>
    </location>
</feature>
<evidence type="ECO:0000313" key="18">
    <source>
        <dbReference type="EMBL" id="TID28343.1"/>
    </source>
</evidence>
<dbReference type="InterPro" id="IPR024636">
    <property type="entry name" value="SET_assoc"/>
</dbReference>
<feature type="compositionally biased region" description="Polar residues" evidence="15">
    <location>
        <begin position="27"/>
        <end position="36"/>
    </location>
</feature>
<evidence type="ECO:0000256" key="12">
    <source>
        <dbReference type="ARBA" id="ARBA00047583"/>
    </source>
</evidence>
<comment type="caution">
    <text evidence="18">The sequence shown here is derived from an EMBL/GenBank/DDBJ whole genome shotgun (WGS) entry which is preliminary data.</text>
</comment>
<dbReference type="Pfam" id="PF11764">
    <property type="entry name" value="N-SET"/>
    <property type="match status" value="1"/>
</dbReference>
<gene>
    <name evidence="18" type="ORF">CANINC_002521</name>
</gene>
<evidence type="ECO:0000259" key="17">
    <source>
        <dbReference type="PROSITE" id="PS50868"/>
    </source>
</evidence>
<accession>A0A4T0X1C1</accession>
<evidence type="ECO:0000256" key="10">
    <source>
        <dbReference type="ARBA" id="ARBA00023242"/>
    </source>
</evidence>
<dbReference type="InterPro" id="IPR044570">
    <property type="entry name" value="Set1-like"/>
</dbReference>
<comment type="subcellular location">
    <subcellularLocation>
        <location evidence="2">Chromosome</location>
    </subcellularLocation>
    <subcellularLocation>
        <location evidence="1 14">Nucleus</location>
    </subcellularLocation>
</comment>
<evidence type="ECO:0000313" key="19">
    <source>
        <dbReference type="Proteomes" id="UP000307173"/>
    </source>
</evidence>
<dbReference type="InterPro" id="IPR001214">
    <property type="entry name" value="SET_dom"/>
</dbReference>
<evidence type="ECO:0000256" key="9">
    <source>
        <dbReference type="ARBA" id="ARBA00022853"/>
    </source>
</evidence>
<dbReference type="GO" id="GO:0003723">
    <property type="term" value="F:RNA binding"/>
    <property type="evidence" value="ECO:0007669"/>
    <property type="project" value="InterPro"/>
</dbReference>
<dbReference type="InterPro" id="IPR024657">
    <property type="entry name" value="COMPASS_Set1_N-SET"/>
</dbReference>
<dbReference type="SMART" id="SM00508">
    <property type="entry name" value="PostSET"/>
    <property type="match status" value="1"/>
</dbReference>
<feature type="region of interest" description="Disordered" evidence="15">
    <location>
        <begin position="604"/>
        <end position="666"/>
    </location>
</feature>
<comment type="catalytic activity">
    <reaction evidence="13">
        <text>N(6),N(6)-dimethyl-L-lysyl(4)-[histone H3] + S-adenosyl-L-methionine = N(6),N(6),N(6)-trimethyl-L-lysyl(4)-[histone H3] + S-adenosyl-L-homocysteine + H(+)</text>
        <dbReference type="Rhea" id="RHEA:60272"/>
        <dbReference type="Rhea" id="RHEA-COMP:15537"/>
        <dbReference type="Rhea" id="RHEA-COMP:15540"/>
        <dbReference type="ChEBI" id="CHEBI:15378"/>
        <dbReference type="ChEBI" id="CHEBI:57856"/>
        <dbReference type="ChEBI" id="CHEBI:59789"/>
        <dbReference type="ChEBI" id="CHEBI:61961"/>
        <dbReference type="ChEBI" id="CHEBI:61976"/>
    </reaction>
</comment>
<dbReference type="PROSITE" id="PS51572">
    <property type="entry name" value="SAM_MT43_1"/>
    <property type="match status" value="1"/>
</dbReference>
<evidence type="ECO:0000259" key="16">
    <source>
        <dbReference type="PROSITE" id="PS50280"/>
    </source>
</evidence>
<comment type="function">
    <text evidence="14">Catalytic component of the COMPASS (Set1C) complex that specifically mono-, di- and trimethylates histone H3 to form H3K4me1/2/3. COMPASS recognizes ubiquitinated H2B on one face of the nucleosome which stimulates the methylation of H3 on the opposing face.</text>
</comment>
<dbReference type="InterPro" id="IPR003616">
    <property type="entry name" value="Post-SET_dom"/>
</dbReference>
<dbReference type="SMART" id="SM01291">
    <property type="entry name" value="N-SET"/>
    <property type="match status" value="1"/>
</dbReference>
<protein>
    <recommendedName>
        <fullName evidence="4 14">Histone-lysine N-methyltransferase, H3 lysine-4 specific</fullName>
        <ecNumber evidence="3 14">2.1.1.354</ecNumber>
    </recommendedName>
</protein>
<comment type="catalytic activity">
    <reaction evidence="11 14">
        <text>L-lysyl(4)-[histone H3] + 3 S-adenosyl-L-methionine = N(6),N(6),N(6)-trimethyl-L-lysyl(4)-[histone H3] + 3 S-adenosyl-L-homocysteine + 3 H(+)</text>
        <dbReference type="Rhea" id="RHEA:60260"/>
        <dbReference type="Rhea" id="RHEA-COMP:15537"/>
        <dbReference type="Rhea" id="RHEA-COMP:15547"/>
        <dbReference type="ChEBI" id="CHEBI:15378"/>
        <dbReference type="ChEBI" id="CHEBI:29969"/>
        <dbReference type="ChEBI" id="CHEBI:57856"/>
        <dbReference type="ChEBI" id="CHEBI:59789"/>
        <dbReference type="ChEBI" id="CHEBI:61961"/>
        <dbReference type="EC" id="2.1.1.354"/>
    </reaction>
</comment>
<dbReference type="GO" id="GO:0048188">
    <property type="term" value="C:Set1C/COMPASS complex"/>
    <property type="evidence" value="ECO:0007669"/>
    <property type="project" value="InterPro"/>
</dbReference>
<evidence type="ECO:0000256" key="5">
    <source>
        <dbReference type="ARBA" id="ARBA00022454"/>
    </source>
</evidence>
<dbReference type="Gene3D" id="2.170.270.10">
    <property type="entry name" value="SET domain"/>
    <property type="match status" value="1"/>
</dbReference>
<dbReference type="PROSITE" id="PS50868">
    <property type="entry name" value="POST_SET"/>
    <property type="match status" value="1"/>
</dbReference>
<keyword evidence="6 14" id="KW-0489">Methyltransferase</keyword>